<evidence type="ECO:0000256" key="9">
    <source>
        <dbReference type="SAM" id="Phobius"/>
    </source>
</evidence>
<dbReference type="EMBL" id="FOKY01000016">
    <property type="protein sequence ID" value="SFB89319.1"/>
    <property type="molecule type" value="Genomic_DNA"/>
</dbReference>
<keyword evidence="5 9" id="KW-0812">Transmembrane</keyword>
<evidence type="ECO:0000256" key="2">
    <source>
        <dbReference type="ARBA" id="ARBA00022553"/>
    </source>
</evidence>
<evidence type="ECO:0000313" key="12">
    <source>
        <dbReference type="Proteomes" id="UP000240042"/>
    </source>
</evidence>
<sequence length="564" mass="61523">MGATTDSAKLLSEFPYADKEKLNQRIMIHTLIALLFPISTGIYFFGMSVVRGIVVCVLSCVATEYLCNKLMKQESTLGDLTAVISGVIIALNMRPGLGIYPLLLTGIVGIGVGKMIFGGAGFNPINPALIGRLVPVAGFPAIWATSIRPTIPSLMKHAGLSYWEATQYVWVRDVTKLPFYHKVKPAFDTYTFSDQINPYYDVLSGTTYLETVKNWYKGGVMPEGMNNTTELFDYGMLFFGNMPGVMGETAKWAILLGFLYLVFTKVISPLIPISIWVFAMLFGWVFGAIRLGPAGIGPLGLFAGDPLVWLLAGGVMLGSVYMETDPVTSPNNLMGKMLYSFIFVGIVTAIRLVFSFPEGVSFGLLCVNILLPFINKLCDENNPHASIIKKTIISSSVILIVALTVIFAYTKLSTPAYVKKIKSMTGGNLANYDIIELNPTTYLAKNNSEEVAYIFAVSSQGFGGPVDMLVALHGDTIVDLSVVNAANETEGLGSLVLDLEFQKQFIGKTIKDLPEFEPEGDLSDWSNKGFDTLSGATYTAYAFIENIKEAFALYHANQSSLQEK</sequence>
<protein>
    <submittedName>
        <fullName evidence="11">Na+-translocating ferredoxin:NAD+ oxidoreductase RNF, RnfD subunit</fullName>
    </submittedName>
</protein>
<dbReference type="PANTHER" id="PTHR30578">
    <property type="entry name" value="ELECTRON TRANSPORT COMPLEX PROTEIN RNFD"/>
    <property type="match status" value="1"/>
</dbReference>
<evidence type="ECO:0000256" key="4">
    <source>
        <dbReference type="ARBA" id="ARBA00022643"/>
    </source>
</evidence>
<accession>A0A1I1EQ69</accession>
<proteinExistence type="predicted"/>
<keyword evidence="12" id="KW-1185">Reference proteome</keyword>
<organism evidence="11 12">
    <name type="scientific">Brevinema andersonii</name>
    <dbReference type="NCBI Taxonomy" id="34097"/>
    <lineage>
        <taxon>Bacteria</taxon>
        <taxon>Pseudomonadati</taxon>
        <taxon>Spirochaetota</taxon>
        <taxon>Spirochaetia</taxon>
        <taxon>Brevinematales</taxon>
        <taxon>Brevinemataceae</taxon>
        <taxon>Brevinema</taxon>
    </lineage>
</organism>
<evidence type="ECO:0000259" key="10">
    <source>
        <dbReference type="SMART" id="SM00900"/>
    </source>
</evidence>
<feature type="domain" description="FMN-binding" evidence="10">
    <location>
        <begin position="461"/>
        <end position="554"/>
    </location>
</feature>
<feature type="transmembrane region" description="Helical" evidence="9">
    <location>
        <begin position="26"/>
        <end position="44"/>
    </location>
</feature>
<feature type="transmembrane region" description="Helical" evidence="9">
    <location>
        <begin position="99"/>
        <end position="117"/>
    </location>
</feature>
<evidence type="ECO:0000313" key="11">
    <source>
        <dbReference type="EMBL" id="SFB89319.1"/>
    </source>
</evidence>
<name>A0A1I1EQ69_BREAD</name>
<keyword evidence="6" id="KW-1278">Translocase</keyword>
<feature type="transmembrane region" description="Helical" evidence="9">
    <location>
        <begin position="333"/>
        <end position="354"/>
    </location>
</feature>
<gene>
    <name evidence="11" type="ORF">SAMN02745150_01219</name>
</gene>
<keyword evidence="4" id="KW-0288">FMN</keyword>
<evidence type="ECO:0000256" key="5">
    <source>
        <dbReference type="ARBA" id="ARBA00022692"/>
    </source>
</evidence>
<evidence type="ECO:0000256" key="6">
    <source>
        <dbReference type="ARBA" id="ARBA00022967"/>
    </source>
</evidence>
<feature type="transmembrane region" description="Helical" evidence="9">
    <location>
        <begin position="270"/>
        <end position="289"/>
    </location>
</feature>
<evidence type="ECO:0000256" key="3">
    <source>
        <dbReference type="ARBA" id="ARBA00022630"/>
    </source>
</evidence>
<dbReference type="Pfam" id="PF03116">
    <property type="entry name" value="NQR2_RnfD_RnfE"/>
    <property type="match status" value="1"/>
</dbReference>
<dbReference type="STRING" id="34097.SAMN02745150_01219"/>
<feature type="transmembrane region" description="Helical" evidence="9">
    <location>
        <begin position="245"/>
        <end position="263"/>
    </location>
</feature>
<dbReference type="InterPro" id="IPR004338">
    <property type="entry name" value="NqrB/RnfD"/>
</dbReference>
<dbReference type="InterPro" id="IPR007329">
    <property type="entry name" value="FMN-bd"/>
</dbReference>
<keyword evidence="7 9" id="KW-1133">Transmembrane helix</keyword>
<dbReference type="GO" id="GO:0005886">
    <property type="term" value="C:plasma membrane"/>
    <property type="evidence" value="ECO:0007669"/>
    <property type="project" value="TreeGrafter"/>
</dbReference>
<dbReference type="GO" id="GO:0055085">
    <property type="term" value="P:transmembrane transport"/>
    <property type="evidence" value="ECO:0007669"/>
    <property type="project" value="InterPro"/>
</dbReference>
<keyword evidence="8 9" id="KW-0472">Membrane</keyword>
<dbReference type="GO" id="GO:0010181">
    <property type="term" value="F:FMN binding"/>
    <property type="evidence" value="ECO:0007669"/>
    <property type="project" value="InterPro"/>
</dbReference>
<dbReference type="Proteomes" id="UP000240042">
    <property type="component" value="Unassembled WGS sequence"/>
</dbReference>
<reference evidence="12" key="1">
    <citation type="submission" date="2016-10" db="EMBL/GenBank/DDBJ databases">
        <authorList>
            <person name="Varghese N."/>
            <person name="Submissions S."/>
        </authorList>
    </citation>
    <scope>NUCLEOTIDE SEQUENCE [LARGE SCALE GENOMIC DNA]</scope>
    <source>
        <strain evidence="12">ATCC 43811</strain>
    </source>
</reference>
<feature type="transmembrane region" description="Helical" evidence="9">
    <location>
        <begin position="129"/>
        <end position="147"/>
    </location>
</feature>
<keyword evidence="1" id="KW-0813">Transport</keyword>
<keyword evidence="2" id="KW-0597">Phosphoprotein</keyword>
<evidence type="ECO:0000256" key="1">
    <source>
        <dbReference type="ARBA" id="ARBA00022448"/>
    </source>
</evidence>
<evidence type="ECO:0000256" key="7">
    <source>
        <dbReference type="ARBA" id="ARBA00022989"/>
    </source>
</evidence>
<dbReference type="PANTHER" id="PTHR30578:SF0">
    <property type="entry name" value="ION-TRANSLOCATING OXIDOREDUCTASE COMPLEX SUBUNIT D"/>
    <property type="match status" value="1"/>
</dbReference>
<dbReference type="AlphaFoldDB" id="A0A1I1EQ69"/>
<dbReference type="Pfam" id="PF04205">
    <property type="entry name" value="FMN_bind"/>
    <property type="match status" value="1"/>
</dbReference>
<feature type="transmembrane region" description="Helical" evidence="9">
    <location>
        <begin position="390"/>
        <end position="409"/>
    </location>
</feature>
<keyword evidence="3" id="KW-0285">Flavoprotein</keyword>
<dbReference type="OrthoDB" id="9776359at2"/>
<dbReference type="RefSeq" id="WP_159428211.1">
    <property type="nucleotide sequence ID" value="NZ_FOKY01000016.1"/>
</dbReference>
<dbReference type="SMART" id="SM00900">
    <property type="entry name" value="FMN_bind"/>
    <property type="match status" value="1"/>
</dbReference>
<feature type="transmembrane region" description="Helical" evidence="9">
    <location>
        <begin position="301"/>
        <end position="321"/>
    </location>
</feature>
<evidence type="ECO:0000256" key="8">
    <source>
        <dbReference type="ARBA" id="ARBA00023136"/>
    </source>
</evidence>